<dbReference type="RefSeq" id="WP_400188720.1">
    <property type="nucleotide sequence ID" value="NZ_JBGORX010000010.1"/>
</dbReference>
<sequence length="130" mass="15058">MDEQTLNSLFSEKDRIERVISDELGEKEIREIQSEELGLLNAILLELKKEESTRDLSWEKNSLFYALSLLNQNIRFYPTVLGLRSSLIWIDKALGNKEVLNSTQKTEMELVNIDLLLEHTNTLIHIVEGE</sequence>
<evidence type="ECO:0000313" key="1">
    <source>
        <dbReference type="EMBL" id="MFJ1269905.1"/>
    </source>
</evidence>
<evidence type="ECO:0000313" key="2">
    <source>
        <dbReference type="Proteomes" id="UP001615550"/>
    </source>
</evidence>
<name>A0ABW8DEG5_9GAMM</name>
<reference evidence="1 2" key="1">
    <citation type="submission" date="2024-08" db="EMBL/GenBank/DDBJ databases">
        <title>Draft Genome Sequence of Legionella lytica strain DSB2004, Isolated From a Fire Sprinkler System.</title>
        <authorList>
            <person name="Everhart A.D."/>
            <person name="Kidane D.T."/>
            <person name="Farone A.L."/>
            <person name="Farone M.B."/>
        </authorList>
    </citation>
    <scope>NUCLEOTIDE SEQUENCE [LARGE SCALE GENOMIC DNA]</scope>
    <source>
        <strain evidence="1 2">DSB2004</strain>
    </source>
</reference>
<dbReference type="EMBL" id="JBGORX010000010">
    <property type="protein sequence ID" value="MFJ1269905.1"/>
    <property type="molecule type" value="Genomic_DNA"/>
</dbReference>
<gene>
    <name evidence="1" type="ORF">ACD661_15195</name>
</gene>
<accession>A0ABW8DEG5</accession>
<proteinExistence type="predicted"/>
<comment type="caution">
    <text evidence="1">The sequence shown here is derived from an EMBL/GenBank/DDBJ whole genome shotgun (WGS) entry which is preliminary data.</text>
</comment>
<dbReference type="Proteomes" id="UP001615550">
    <property type="component" value="Unassembled WGS sequence"/>
</dbReference>
<organism evidence="1 2">
    <name type="scientific">Legionella lytica</name>
    <dbReference type="NCBI Taxonomy" id="96232"/>
    <lineage>
        <taxon>Bacteria</taxon>
        <taxon>Pseudomonadati</taxon>
        <taxon>Pseudomonadota</taxon>
        <taxon>Gammaproteobacteria</taxon>
        <taxon>Legionellales</taxon>
        <taxon>Legionellaceae</taxon>
        <taxon>Legionella</taxon>
    </lineage>
</organism>
<keyword evidence="2" id="KW-1185">Reference proteome</keyword>
<protein>
    <submittedName>
        <fullName evidence="1">Uncharacterized protein</fullName>
    </submittedName>
</protein>